<name>A0A183CBR3_GLOPA</name>
<dbReference type="AlphaFoldDB" id="A0A183CBR3"/>
<evidence type="ECO:0000313" key="2">
    <source>
        <dbReference type="WBParaSite" id="GPLIN_001031400"/>
    </source>
</evidence>
<protein>
    <submittedName>
        <fullName evidence="2">Lipoprotein</fullName>
    </submittedName>
</protein>
<reference evidence="2" key="2">
    <citation type="submission" date="2016-06" db="UniProtKB">
        <authorList>
            <consortium name="WormBaseParasite"/>
        </authorList>
    </citation>
    <scope>IDENTIFICATION</scope>
</reference>
<evidence type="ECO:0000313" key="1">
    <source>
        <dbReference type="Proteomes" id="UP000050741"/>
    </source>
</evidence>
<sequence length="81" mass="9240">MGAIGWEEKAKDDDENSFQISFNPKYAAINKKEAQILGDKGKYRSYTIYTQMKNTPKSESSSTENQLVKMYKKATTCFGKK</sequence>
<reference evidence="1" key="1">
    <citation type="submission" date="2014-05" db="EMBL/GenBank/DDBJ databases">
        <title>The genome and life-stage specific transcriptomes of Globodera pallida elucidate key aspects of plant parasitism by a cyst nematode.</title>
        <authorList>
            <person name="Cotton J.A."/>
            <person name="Lilley C.J."/>
            <person name="Jones L.M."/>
            <person name="Kikuchi T."/>
            <person name="Reid A.J."/>
            <person name="Thorpe P."/>
            <person name="Tsai I.J."/>
            <person name="Beasley H."/>
            <person name="Blok V."/>
            <person name="Cock P.J.A."/>
            <person name="Van den Akker S.E."/>
            <person name="Holroyd N."/>
            <person name="Hunt M."/>
            <person name="Mantelin S."/>
            <person name="Naghra H."/>
            <person name="Pain A."/>
            <person name="Palomares-Rius J.E."/>
            <person name="Zarowiecki M."/>
            <person name="Berriman M."/>
            <person name="Jones J.T."/>
            <person name="Urwin P.E."/>
        </authorList>
    </citation>
    <scope>NUCLEOTIDE SEQUENCE [LARGE SCALE GENOMIC DNA]</scope>
    <source>
        <strain evidence="1">Lindley</strain>
    </source>
</reference>
<accession>A0A183CBR3</accession>
<proteinExistence type="predicted"/>
<dbReference type="Proteomes" id="UP000050741">
    <property type="component" value="Unassembled WGS sequence"/>
</dbReference>
<dbReference type="WBParaSite" id="GPLIN_001031400">
    <property type="protein sequence ID" value="GPLIN_001031400"/>
    <property type="gene ID" value="GPLIN_001031400"/>
</dbReference>
<keyword evidence="1" id="KW-1185">Reference proteome</keyword>
<organism evidence="1 2">
    <name type="scientific">Globodera pallida</name>
    <name type="common">Potato cyst nematode worm</name>
    <name type="synonym">Heterodera pallida</name>
    <dbReference type="NCBI Taxonomy" id="36090"/>
    <lineage>
        <taxon>Eukaryota</taxon>
        <taxon>Metazoa</taxon>
        <taxon>Ecdysozoa</taxon>
        <taxon>Nematoda</taxon>
        <taxon>Chromadorea</taxon>
        <taxon>Rhabditida</taxon>
        <taxon>Tylenchina</taxon>
        <taxon>Tylenchomorpha</taxon>
        <taxon>Tylenchoidea</taxon>
        <taxon>Heteroderidae</taxon>
        <taxon>Heteroderinae</taxon>
        <taxon>Globodera</taxon>
    </lineage>
</organism>